<keyword evidence="6 9" id="KW-0057">Aromatic amino acid biosynthesis</keyword>
<evidence type="ECO:0000256" key="8">
    <source>
        <dbReference type="ARBA" id="ARBA00061188"/>
    </source>
</evidence>
<keyword evidence="9" id="KW-0460">Magnesium</keyword>
<dbReference type="Pfam" id="PF02885">
    <property type="entry name" value="Glycos_trans_3N"/>
    <property type="match status" value="1"/>
</dbReference>
<feature type="binding site" evidence="9">
    <location>
        <position position="185"/>
    </location>
    <ligand>
        <name>anthranilate</name>
        <dbReference type="ChEBI" id="CHEBI:16567"/>
        <label>2</label>
    </ligand>
</feature>
<dbReference type="GO" id="GO:0000287">
    <property type="term" value="F:magnesium ion binding"/>
    <property type="evidence" value="ECO:0007669"/>
    <property type="project" value="UniProtKB-UniRule"/>
</dbReference>
<evidence type="ECO:0000256" key="4">
    <source>
        <dbReference type="ARBA" id="ARBA00022679"/>
    </source>
</evidence>
<dbReference type="Pfam" id="PF00591">
    <property type="entry name" value="Glycos_transf_3"/>
    <property type="match status" value="1"/>
</dbReference>
<dbReference type="SUPFAM" id="SSF47648">
    <property type="entry name" value="Nucleoside phosphorylase/phosphoribosyltransferase N-terminal domain"/>
    <property type="match status" value="1"/>
</dbReference>
<feature type="binding site" evidence="9">
    <location>
        <position position="99"/>
    </location>
    <ligand>
        <name>5-phospho-alpha-D-ribose 1-diphosphate</name>
        <dbReference type="ChEBI" id="CHEBI:58017"/>
    </ligand>
</feature>
<dbReference type="AlphaFoldDB" id="A0A366H7K3"/>
<feature type="binding site" evidence="9">
    <location>
        <begin position="109"/>
        <end position="112"/>
    </location>
    <ligand>
        <name>5-phospho-alpha-D-ribose 1-diphosphate</name>
        <dbReference type="ChEBI" id="CHEBI:58017"/>
    </ligand>
</feature>
<dbReference type="Proteomes" id="UP000253426">
    <property type="component" value="Unassembled WGS sequence"/>
</dbReference>
<evidence type="ECO:0000256" key="3">
    <source>
        <dbReference type="ARBA" id="ARBA00022676"/>
    </source>
</evidence>
<dbReference type="EMBL" id="QNRR01000013">
    <property type="protein sequence ID" value="RBP37717.1"/>
    <property type="molecule type" value="Genomic_DNA"/>
</dbReference>
<feature type="binding site" evidence="9">
    <location>
        <begin position="127"/>
        <end position="135"/>
    </location>
    <ligand>
        <name>5-phospho-alpha-D-ribose 1-diphosphate</name>
        <dbReference type="ChEBI" id="CHEBI:58017"/>
    </ligand>
</feature>
<dbReference type="UniPathway" id="UPA00035">
    <property type="reaction ID" value="UER00041"/>
</dbReference>
<comment type="caution">
    <text evidence="12">The sequence shown here is derived from an EMBL/GenBank/DDBJ whole genome shotgun (WGS) entry which is preliminary data.</text>
</comment>
<dbReference type="InterPro" id="IPR005940">
    <property type="entry name" value="Anthranilate_Pribosyl_Tfrase"/>
</dbReference>
<feature type="binding site" evidence="9">
    <location>
        <position position="130"/>
    </location>
    <ligand>
        <name>anthranilate</name>
        <dbReference type="ChEBI" id="CHEBI:16567"/>
        <label>1</label>
    </ligand>
</feature>
<sequence length="361" mass="37970">MNLALEAGGVFPETRAMQELEKQLVAGKDLTPAQVREAAAFLLDPAPEPAQKAALLKALSKKGETPEEITAFVDEFLKHAISPPIDPLTLQGPVLDVVGTGGDKLSLFNISTTAVFILAAGGVVVVKHGNRGITSKSGGADVLEALGVKIDLEPEELARCVKETGVGFVFAPKYHPTFKAVAEARKLVAAEGLRTIFNILGPLLNPVRPPYQLIGVFDDKLVPAFADILRQLGRKAAWVVHGKTDDGRGMDELSTLGPNRVAALKDGVIERADFDASKLGFAKPQLADLVGGEANTNADILEGILAGRIKGAKRDLAVLNAAAGFVITGISPDLAAGKAHAEEILNRGAAHVKLRALADWC</sequence>
<dbReference type="Gene3D" id="3.40.1030.10">
    <property type="entry name" value="Nucleoside phosphorylase/phosphoribosyltransferase catalytic domain"/>
    <property type="match status" value="1"/>
</dbReference>
<feature type="domain" description="Glycosyl transferase family 3 N-terminal" evidence="11">
    <location>
        <begin position="20"/>
        <end position="80"/>
    </location>
</feature>
<feature type="binding site" evidence="9">
    <location>
        <position position="252"/>
    </location>
    <ligand>
        <name>Mg(2+)</name>
        <dbReference type="ChEBI" id="CHEBI:18420"/>
        <label>1</label>
    </ligand>
</feature>
<dbReference type="HAMAP" id="MF_00211">
    <property type="entry name" value="TrpD"/>
    <property type="match status" value="1"/>
</dbReference>
<evidence type="ECO:0000256" key="7">
    <source>
        <dbReference type="ARBA" id="ARBA00052328"/>
    </source>
</evidence>
<keyword evidence="3 9" id="KW-0328">Glycosyltransferase</keyword>
<organism evidence="12 13">
    <name type="scientific">Roseimicrobium gellanilyticum</name>
    <dbReference type="NCBI Taxonomy" id="748857"/>
    <lineage>
        <taxon>Bacteria</taxon>
        <taxon>Pseudomonadati</taxon>
        <taxon>Verrucomicrobiota</taxon>
        <taxon>Verrucomicrobiia</taxon>
        <taxon>Verrucomicrobiales</taxon>
        <taxon>Verrucomicrobiaceae</taxon>
        <taxon>Roseimicrobium</taxon>
    </lineage>
</organism>
<protein>
    <recommendedName>
        <fullName evidence="9">Anthranilate phosphoribosyltransferase</fullName>
        <ecNumber evidence="9">2.4.2.18</ecNumber>
    </recommendedName>
</protein>
<comment type="pathway">
    <text evidence="1 9">Amino-acid biosynthesis; L-tryptophan biosynthesis; L-tryptophan from chorismate: step 2/5.</text>
</comment>
<feature type="binding site" evidence="9">
    <location>
        <position position="251"/>
    </location>
    <ligand>
        <name>Mg(2+)</name>
        <dbReference type="ChEBI" id="CHEBI:18420"/>
        <label>2</label>
    </ligand>
</feature>
<evidence type="ECO:0000256" key="1">
    <source>
        <dbReference type="ARBA" id="ARBA00004907"/>
    </source>
</evidence>
<dbReference type="GO" id="GO:0000162">
    <property type="term" value="P:L-tryptophan biosynthetic process"/>
    <property type="evidence" value="ECO:0007669"/>
    <property type="project" value="UniProtKB-UniRule"/>
</dbReference>
<keyword evidence="5 9" id="KW-0822">Tryptophan biosynthesis</keyword>
<dbReference type="SUPFAM" id="SSF52418">
    <property type="entry name" value="Nucleoside phosphorylase/phosphoribosyltransferase catalytic domain"/>
    <property type="match status" value="1"/>
</dbReference>
<evidence type="ECO:0000256" key="5">
    <source>
        <dbReference type="ARBA" id="ARBA00022822"/>
    </source>
</evidence>
<dbReference type="InterPro" id="IPR036320">
    <property type="entry name" value="Glycosyl_Trfase_fam3_N_dom_sf"/>
</dbReference>
<dbReference type="FunFam" id="3.40.1030.10:FF:000002">
    <property type="entry name" value="Anthranilate phosphoribosyltransferase"/>
    <property type="match status" value="1"/>
</dbReference>
<comment type="function">
    <text evidence="9">Catalyzes the transfer of the phosphoribosyl group of 5-phosphorylribose-1-pyrophosphate (PRPP) to anthranilate to yield N-(5'-phosphoribosyl)-anthranilate (PRA).</text>
</comment>
<dbReference type="InterPro" id="IPR000312">
    <property type="entry name" value="Glycosyl_Trfase_fam3"/>
</dbReference>
<keyword evidence="4 9" id="KW-0808">Transferase</keyword>
<dbReference type="PANTHER" id="PTHR43285">
    <property type="entry name" value="ANTHRANILATE PHOSPHORIBOSYLTRANSFERASE"/>
    <property type="match status" value="1"/>
</dbReference>
<accession>A0A366H7K3</accession>
<dbReference type="Gene3D" id="1.20.970.10">
    <property type="entry name" value="Transferase, Pyrimidine Nucleoside Phosphorylase, Chain C"/>
    <property type="match status" value="1"/>
</dbReference>
<comment type="caution">
    <text evidence="9">Lacks conserved residue(s) required for the propagation of feature annotation.</text>
</comment>
<dbReference type="GO" id="GO:0005829">
    <property type="term" value="C:cytosol"/>
    <property type="evidence" value="ECO:0007669"/>
    <property type="project" value="TreeGrafter"/>
</dbReference>
<dbReference type="EC" id="2.4.2.18" evidence="9"/>
<name>A0A366H7K3_9BACT</name>
<comment type="subunit">
    <text evidence="9">Homodimer.</text>
</comment>
<feature type="binding site" evidence="9">
    <location>
        <position position="111"/>
    </location>
    <ligand>
        <name>Mg(2+)</name>
        <dbReference type="ChEBI" id="CHEBI:18420"/>
        <label>1</label>
    </ligand>
</feature>
<evidence type="ECO:0000259" key="11">
    <source>
        <dbReference type="Pfam" id="PF02885"/>
    </source>
</evidence>
<dbReference type="RefSeq" id="WP_245958279.1">
    <property type="nucleotide sequence ID" value="NZ_QNRR01000013.1"/>
</dbReference>
<comment type="catalytic activity">
    <reaction evidence="7 9">
        <text>N-(5-phospho-beta-D-ribosyl)anthranilate + diphosphate = 5-phospho-alpha-D-ribose 1-diphosphate + anthranilate</text>
        <dbReference type="Rhea" id="RHEA:11768"/>
        <dbReference type="ChEBI" id="CHEBI:16567"/>
        <dbReference type="ChEBI" id="CHEBI:18277"/>
        <dbReference type="ChEBI" id="CHEBI:33019"/>
        <dbReference type="ChEBI" id="CHEBI:58017"/>
        <dbReference type="EC" id="2.4.2.18"/>
    </reaction>
</comment>
<evidence type="ECO:0000313" key="13">
    <source>
        <dbReference type="Proteomes" id="UP000253426"/>
    </source>
</evidence>
<keyword evidence="2 9" id="KW-0028">Amino-acid biosynthesis</keyword>
<evidence type="ECO:0000256" key="9">
    <source>
        <dbReference type="HAMAP-Rule" id="MF_00211"/>
    </source>
</evidence>
<evidence type="ECO:0000259" key="10">
    <source>
        <dbReference type="Pfam" id="PF00591"/>
    </source>
</evidence>
<comment type="cofactor">
    <cofactor evidence="9">
        <name>Mg(2+)</name>
        <dbReference type="ChEBI" id="CHEBI:18420"/>
    </cofactor>
    <text evidence="9">Binds 2 magnesium ions per monomer.</text>
</comment>
<gene>
    <name evidence="9" type="primary">trpD</name>
    <name evidence="12" type="ORF">DES53_11399</name>
</gene>
<keyword evidence="13" id="KW-1185">Reference proteome</keyword>
<feature type="binding site" evidence="9">
    <location>
        <position position="139"/>
    </location>
    <ligand>
        <name>5-phospho-alpha-D-ribose 1-diphosphate</name>
        <dbReference type="ChEBI" id="CHEBI:58017"/>
    </ligand>
</feature>
<comment type="similarity">
    <text evidence="8">In the C-terminal section; belongs to the anthranilate phosphoribosyltransferase family.</text>
</comment>
<evidence type="ECO:0000256" key="6">
    <source>
        <dbReference type="ARBA" id="ARBA00023141"/>
    </source>
</evidence>
<dbReference type="InterPro" id="IPR017459">
    <property type="entry name" value="Glycosyl_Trfase_fam3_N_dom"/>
</dbReference>
<dbReference type="NCBIfam" id="TIGR01245">
    <property type="entry name" value="trpD"/>
    <property type="match status" value="1"/>
</dbReference>
<feature type="binding site" evidence="9">
    <location>
        <position position="99"/>
    </location>
    <ligand>
        <name>anthranilate</name>
        <dbReference type="ChEBI" id="CHEBI:16567"/>
        <label>1</label>
    </ligand>
</feature>
<keyword evidence="9" id="KW-0479">Metal-binding</keyword>
<evidence type="ECO:0000313" key="12">
    <source>
        <dbReference type="EMBL" id="RBP37717.1"/>
    </source>
</evidence>
<feature type="domain" description="Glycosyl transferase family 3" evidence="10">
    <location>
        <begin position="92"/>
        <end position="350"/>
    </location>
</feature>
<proteinExistence type="inferred from homology"/>
<dbReference type="PANTHER" id="PTHR43285:SF2">
    <property type="entry name" value="ANTHRANILATE PHOSPHORIBOSYLTRANSFERASE"/>
    <property type="match status" value="1"/>
</dbReference>
<evidence type="ECO:0000256" key="2">
    <source>
        <dbReference type="ARBA" id="ARBA00022605"/>
    </source>
</evidence>
<feature type="binding site" evidence="9">
    <location>
        <position position="252"/>
    </location>
    <ligand>
        <name>Mg(2+)</name>
        <dbReference type="ChEBI" id="CHEBI:18420"/>
        <label>2</label>
    </ligand>
</feature>
<feature type="binding site" evidence="9">
    <location>
        <begin position="102"/>
        <end position="103"/>
    </location>
    <ligand>
        <name>5-phospho-alpha-D-ribose 1-diphosphate</name>
        <dbReference type="ChEBI" id="CHEBI:58017"/>
    </ligand>
</feature>
<dbReference type="GO" id="GO:0004048">
    <property type="term" value="F:anthranilate phosphoribosyltransferase activity"/>
    <property type="evidence" value="ECO:0007669"/>
    <property type="project" value="UniProtKB-UniRule"/>
</dbReference>
<comment type="similarity">
    <text evidence="9">Belongs to the anthranilate phosphoribosyltransferase family.</text>
</comment>
<reference evidence="12 13" key="1">
    <citation type="submission" date="2018-06" db="EMBL/GenBank/DDBJ databases">
        <title>Genomic Encyclopedia of Type Strains, Phase IV (KMG-IV): sequencing the most valuable type-strain genomes for metagenomic binning, comparative biology and taxonomic classification.</title>
        <authorList>
            <person name="Goeker M."/>
        </authorList>
    </citation>
    <scope>NUCLEOTIDE SEQUENCE [LARGE SCALE GENOMIC DNA]</scope>
    <source>
        <strain evidence="12 13">DSM 25532</strain>
    </source>
</reference>
<dbReference type="InterPro" id="IPR035902">
    <property type="entry name" value="Nuc_phospho_transferase"/>
</dbReference>